<dbReference type="InterPro" id="IPR003838">
    <property type="entry name" value="ABC3_permease_C"/>
</dbReference>
<feature type="domain" description="ABC3 transporter permease C-terminal" evidence="7">
    <location>
        <begin position="284"/>
        <end position="409"/>
    </location>
</feature>
<keyword evidence="5 6" id="KW-0472">Membrane</keyword>
<proteinExistence type="predicted"/>
<sequence>MSRSPIFLLLTSFSWQELRQHPWRTATALLAIMLGVALGFAVHVINQSALDEFSRAVRSVNGQPDLQLHAMQGGLPLALYPQVAKTQGIATAVPWLETTVLLPTHNPGDTSTRSRTKSAVQGATQGTALRVLGSDALKLAPVAPALMPHFFEGGNRLDLFAPDAVFLNAAALQALHLSPAQAINAPLQWLLNVQPQQLRIAGTVAATGAPVAIMDIAALQQKLQRFDRIDRIDLLLADSTDRSQITAALHALPAWQSQVLIQQPSDDQQRVGEMSRAYRVNLTVLALVALFTGAFLVFSVLALSVAQRAPQFALLAVLGATPRQRMALVLLEALALGVLGSLAGIALGSALAWLALQILGGDLGGGFFAGVQPTLHWSPVAALVFGLLGIAATLAGAWWPARAAMDLPPAATLKGLGSTHEKTPHLWPALLLLSASVALAFMPPIAGIPLAAYIAVGLLLLGGMAALPWLLGTVLGMVPAKLSRQPLAMLALERARRMRHATTVAVGGVVASLSLAVALTVMVTSFRGSMMEWLDAVLPAPLYVRAAGGSSRVDAALLPTDAAQSISQLPAIERAQAMRSSQLLLSPDRPAISLLIRPLKGDQAMQLPWVDGPIASTRSGIPVHISEAVAQLYGLKPGDEWPLLSKAFSLQTHDHKAQEATFYIASIWRDYVRQFGAVALDWQDYLALTGDAGNAAQISEVAIWPRPDGALTPADLQAAIEQAITTPGQPAVALEFVSSTSLRERSLRIFDRSFAVTYWLQAVAIGIGLFGIAASFSAQVLARRKEFGLLAHLGLTRRNVLSVVAAEGLAWTTLGAMAGTLLGLGVSVILVHVVNPQSFHWTMELRLPALRLLSLAAAVILAGVVTAWLAGRKAASADAVLAVKEDW</sequence>
<evidence type="ECO:0000256" key="1">
    <source>
        <dbReference type="ARBA" id="ARBA00004651"/>
    </source>
</evidence>
<evidence type="ECO:0000259" key="7">
    <source>
        <dbReference type="Pfam" id="PF02687"/>
    </source>
</evidence>
<feature type="transmembrane region" description="Helical" evidence="6">
    <location>
        <begin position="758"/>
        <end position="782"/>
    </location>
</feature>
<feature type="transmembrane region" description="Helical" evidence="6">
    <location>
        <begin position="803"/>
        <end position="830"/>
    </location>
</feature>
<feature type="transmembrane region" description="Helical" evidence="6">
    <location>
        <begin position="327"/>
        <end position="356"/>
    </location>
</feature>
<keyword evidence="3 6" id="KW-0812">Transmembrane</keyword>
<feature type="transmembrane region" description="Helical" evidence="6">
    <location>
        <begin position="850"/>
        <end position="870"/>
    </location>
</feature>
<feature type="transmembrane region" description="Helical" evidence="6">
    <location>
        <begin position="26"/>
        <end position="45"/>
    </location>
</feature>
<dbReference type="Pfam" id="PF12704">
    <property type="entry name" value="MacB_PCD"/>
    <property type="match status" value="1"/>
</dbReference>
<dbReference type="Pfam" id="PF02687">
    <property type="entry name" value="FtsX"/>
    <property type="match status" value="2"/>
</dbReference>
<feature type="transmembrane region" description="Helical" evidence="6">
    <location>
        <begin position="452"/>
        <end position="480"/>
    </location>
</feature>
<feature type="transmembrane region" description="Helical" evidence="6">
    <location>
        <begin position="376"/>
        <end position="399"/>
    </location>
</feature>
<dbReference type="GO" id="GO:0005886">
    <property type="term" value="C:plasma membrane"/>
    <property type="evidence" value="ECO:0007669"/>
    <property type="project" value="UniProtKB-SubCell"/>
</dbReference>
<comment type="subcellular location">
    <subcellularLocation>
        <location evidence="1">Cell membrane</location>
        <topology evidence="1">Multi-pass membrane protein</topology>
    </subcellularLocation>
</comment>
<dbReference type="InterPro" id="IPR038766">
    <property type="entry name" value="Membrane_comp_ABC_pdt"/>
</dbReference>
<evidence type="ECO:0000256" key="6">
    <source>
        <dbReference type="SAM" id="Phobius"/>
    </source>
</evidence>
<feature type="domain" description="MacB-like periplasmic core" evidence="8">
    <location>
        <begin position="25"/>
        <end position="251"/>
    </location>
</feature>
<feature type="transmembrane region" description="Helical" evidence="6">
    <location>
        <begin position="284"/>
        <end position="306"/>
    </location>
</feature>
<feature type="domain" description="ABC3 transporter permease C-terminal" evidence="7">
    <location>
        <begin position="762"/>
        <end position="877"/>
    </location>
</feature>
<evidence type="ECO:0000313" key="9">
    <source>
        <dbReference type="EMBL" id="MBI1625512.1"/>
    </source>
</evidence>
<dbReference type="EMBL" id="JABBCQ020000011">
    <property type="protein sequence ID" value="MBI1625512.1"/>
    <property type="molecule type" value="Genomic_DNA"/>
</dbReference>
<comment type="caution">
    <text evidence="9">The sequence shown here is derived from an EMBL/GenBank/DDBJ whole genome shotgun (WGS) entry which is preliminary data.</text>
</comment>
<dbReference type="PANTHER" id="PTHR30287:SF2">
    <property type="entry name" value="BLL1001 PROTEIN"/>
    <property type="match status" value="1"/>
</dbReference>
<feature type="transmembrane region" description="Helical" evidence="6">
    <location>
        <begin position="426"/>
        <end position="446"/>
    </location>
</feature>
<accession>A0A843B8W6</accession>
<feature type="transmembrane region" description="Helical" evidence="6">
    <location>
        <begin position="501"/>
        <end position="523"/>
    </location>
</feature>
<dbReference type="RefSeq" id="WP_198460657.1">
    <property type="nucleotide sequence ID" value="NZ_JABBCQ020000011.1"/>
</dbReference>
<evidence type="ECO:0000256" key="3">
    <source>
        <dbReference type="ARBA" id="ARBA00022692"/>
    </source>
</evidence>
<gene>
    <name evidence="9" type="ORF">HF327_013495</name>
</gene>
<evidence type="ECO:0000256" key="4">
    <source>
        <dbReference type="ARBA" id="ARBA00022989"/>
    </source>
</evidence>
<name>A0A843B8W6_9BURK</name>
<dbReference type="AlphaFoldDB" id="A0A843B8W6"/>
<evidence type="ECO:0000313" key="10">
    <source>
        <dbReference type="Proteomes" id="UP000530032"/>
    </source>
</evidence>
<evidence type="ECO:0000256" key="2">
    <source>
        <dbReference type="ARBA" id="ARBA00022475"/>
    </source>
</evidence>
<evidence type="ECO:0000259" key="8">
    <source>
        <dbReference type="Pfam" id="PF12704"/>
    </source>
</evidence>
<evidence type="ECO:0000256" key="5">
    <source>
        <dbReference type="ARBA" id="ARBA00023136"/>
    </source>
</evidence>
<organism evidence="9 10">
    <name type="scientific">Comamonas suwonensis</name>
    <dbReference type="NCBI Taxonomy" id="2606214"/>
    <lineage>
        <taxon>Bacteria</taxon>
        <taxon>Pseudomonadati</taxon>
        <taxon>Pseudomonadota</taxon>
        <taxon>Betaproteobacteria</taxon>
        <taxon>Burkholderiales</taxon>
        <taxon>Comamonadaceae</taxon>
        <taxon>Comamonas</taxon>
    </lineage>
</organism>
<protein>
    <submittedName>
        <fullName evidence="9">ABC transporter permease</fullName>
    </submittedName>
</protein>
<keyword evidence="4 6" id="KW-1133">Transmembrane helix</keyword>
<keyword evidence="10" id="KW-1185">Reference proteome</keyword>
<keyword evidence="2" id="KW-1003">Cell membrane</keyword>
<reference evidence="9" key="1">
    <citation type="submission" date="2020-12" db="EMBL/GenBank/DDBJ databases">
        <title>Comamonas sp. nov., isolated from stream water.</title>
        <authorList>
            <person name="Park K.-H."/>
        </authorList>
    </citation>
    <scope>NUCLEOTIDE SEQUENCE</scope>
    <source>
        <strain evidence="9">EJ-4</strain>
    </source>
</reference>
<dbReference type="PANTHER" id="PTHR30287">
    <property type="entry name" value="MEMBRANE COMPONENT OF PREDICTED ABC SUPERFAMILY METABOLITE UPTAKE TRANSPORTER"/>
    <property type="match status" value="1"/>
</dbReference>
<dbReference type="Proteomes" id="UP000530032">
    <property type="component" value="Unassembled WGS sequence"/>
</dbReference>
<dbReference type="InterPro" id="IPR025857">
    <property type="entry name" value="MacB_PCD"/>
</dbReference>